<dbReference type="InterPro" id="IPR013162">
    <property type="entry name" value="CD80_C2-set"/>
</dbReference>
<evidence type="ECO:0000256" key="8">
    <source>
        <dbReference type="ARBA" id="ARBA00023319"/>
    </source>
</evidence>
<keyword evidence="11" id="KW-1185">Reference proteome</keyword>
<keyword evidence="2" id="KW-0812">Transmembrane</keyword>
<dbReference type="PROSITE" id="PS50835">
    <property type="entry name" value="IG_LIKE"/>
    <property type="match status" value="3"/>
</dbReference>
<dbReference type="InterPro" id="IPR036179">
    <property type="entry name" value="Ig-like_dom_sf"/>
</dbReference>
<accession>A0A8C9RTQ0</accession>
<dbReference type="SUPFAM" id="SSF48726">
    <property type="entry name" value="Immunoglobulin"/>
    <property type="match status" value="3"/>
</dbReference>
<reference evidence="10 11" key="1">
    <citation type="submission" date="2019-04" db="EMBL/GenBank/DDBJ databases">
        <authorList>
            <consortium name="Wellcome Sanger Institute Data Sharing"/>
        </authorList>
    </citation>
    <scope>NUCLEOTIDE SEQUENCE [LARGE SCALE GENOMIC DNA]</scope>
</reference>
<keyword evidence="4" id="KW-1133">Transmembrane helix</keyword>
<evidence type="ECO:0000256" key="3">
    <source>
        <dbReference type="ARBA" id="ARBA00022729"/>
    </source>
</evidence>
<dbReference type="Gene3D" id="2.60.40.10">
    <property type="entry name" value="Immunoglobulins"/>
    <property type="match status" value="3"/>
</dbReference>
<dbReference type="SMART" id="SM00406">
    <property type="entry name" value="IGv"/>
    <property type="match status" value="2"/>
</dbReference>
<dbReference type="GeneTree" id="ENSGT00530000063970"/>
<reference evidence="10" key="3">
    <citation type="submission" date="2025-09" db="UniProtKB">
        <authorList>
            <consortium name="Ensembl"/>
        </authorList>
    </citation>
    <scope>IDENTIFICATION</scope>
</reference>
<dbReference type="OrthoDB" id="8749387at2759"/>
<name>A0A8C9RTQ0_SCLFO</name>
<evidence type="ECO:0000256" key="7">
    <source>
        <dbReference type="ARBA" id="ARBA00023180"/>
    </source>
</evidence>
<dbReference type="PANTHER" id="PTHR46841:SF7">
    <property type="entry name" value="IG-LIKE DOMAIN-CONTAINING PROTEIN"/>
    <property type="match status" value="1"/>
</dbReference>
<dbReference type="InterPro" id="IPR013783">
    <property type="entry name" value="Ig-like_fold"/>
</dbReference>
<dbReference type="SMART" id="SM00409">
    <property type="entry name" value="IG"/>
    <property type="match status" value="2"/>
</dbReference>
<evidence type="ECO:0000256" key="2">
    <source>
        <dbReference type="ARBA" id="ARBA00022692"/>
    </source>
</evidence>
<keyword evidence="3" id="KW-0732">Signal</keyword>
<dbReference type="GO" id="GO:0150079">
    <property type="term" value="P:negative regulation of neuroinflammatory response"/>
    <property type="evidence" value="ECO:0007669"/>
    <property type="project" value="TreeGrafter"/>
</dbReference>
<evidence type="ECO:0000256" key="1">
    <source>
        <dbReference type="ARBA" id="ARBA00004167"/>
    </source>
</evidence>
<dbReference type="InterPro" id="IPR007110">
    <property type="entry name" value="Ig-like_dom"/>
</dbReference>
<feature type="domain" description="Ig-like" evidence="9">
    <location>
        <begin position="232"/>
        <end position="324"/>
    </location>
</feature>
<keyword evidence="5" id="KW-0472">Membrane</keyword>
<dbReference type="Proteomes" id="UP000694397">
    <property type="component" value="Chromosome 14"/>
</dbReference>
<evidence type="ECO:0000256" key="6">
    <source>
        <dbReference type="ARBA" id="ARBA00023157"/>
    </source>
</evidence>
<dbReference type="Pfam" id="PF08205">
    <property type="entry name" value="C2-set_2"/>
    <property type="match status" value="1"/>
</dbReference>
<dbReference type="Pfam" id="PF07686">
    <property type="entry name" value="V-set"/>
    <property type="match status" value="2"/>
</dbReference>
<dbReference type="GO" id="GO:0016020">
    <property type="term" value="C:membrane"/>
    <property type="evidence" value="ECO:0007669"/>
    <property type="project" value="UniProtKB-SubCell"/>
</dbReference>
<evidence type="ECO:0000313" key="10">
    <source>
        <dbReference type="Ensembl" id="ENSSFOP00015019238.2"/>
    </source>
</evidence>
<dbReference type="InterPro" id="IPR013106">
    <property type="entry name" value="Ig_V-set"/>
</dbReference>
<dbReference type="Ensembl" id="ENSSFOT00015019461.2">
    <property type="protein sequence ID" value="ENSSFOP00015019238.2"/>
    <property type="gene ID" value="ENSSFOG00015012379.2"/>
</dbReference>
<feature type="domain" description="Ig-like" evidence="9">
    <location>
        <begin position="19"/>
        <end position="105"/>
    </location>
</feature>
<evidence type="ECO:0000259" key="9">
    <source>
        <dbReference type="PROSITE" id="PS50835"/>
    </source>
</evidence>
<dbReference type="InterPro" id="IPR047164">
    <property type="entry name" value="OX2G-like"/>
</dbReference>
<proteinExistence type="predicted"/>
<keyword evidence="8" id="KW-0393">Immunoglobulin domain</keyword>
<keyword evidence="6" id="KW-1015">Disulfide bond</keyword>
<dbReference type="GO" id="GO:0030424">
    <property type="term" value="C:axon"/>
    <property type="evidence" value="ECO:0007669"/>
    <property type="project" value="TreeGrafter"/>
</dbReference>
<evidence type="ECO:0000313" key="11">
    <source>
        <dbReference type="Proteomes" id="UP000694397"/>
    </source>
</evidence>
<dbReference type="GO" id="GO:0098632">
    <property type="term" value="F:cell-cell adhesion mediator activity"/>
    <property type="evidence" value="ECO:0007669"/>
    <property type="project" value="InterPro"/>
</dbReference>
<reference evidence="10" key="2">
    <citation type="submission" date="2025-08" db="UniProtKB">
        <authorList>
            <consortium name="Ensembl"/>
        </authorList>
    </citation>
    <scope>IDENTIFICATION</scope>
</reference>
<organism evidence="10 11">
    <name type="scientific">Scleropages formosus</name>
    <name type="common">Asian bonytongue</name>
    <name type="synonym">Osteoglossum formosum</name>
    <dbReference type="NCBI Taxonomy" id="113540"/>
    <lineage>
        <taxon>Eukaryota</taxon>
        <taxon>Metazoa</taxon>
        <taxon>Chordata</taxon>
        <taxon>Craniata</taxon>
        <taxon>Vertebrata</taxon>
        <taxon>Euteleostomi</taxon>
        <taxon>Actinopterygii</taxon>
        <taxon>Neopterygii</taxon>
        <taxon>Teleostei</taxon>
        <taxon>Osteoglossocephala</taxon>
        <taxon>Osteoglossomorpha</taxon>
        <taxon>Osteoglossiformes</taxon>
        <taxon>Osteoglossidae</taxon>
        <taxon>Scleropages</taxon>
    </lineage>
</organism>
<feature type="domain" description="Ig-like" evidence="9">
    <location>
        <begin position="111"/>
        <end position="219"/>
    </location>
</feature>
<protein>
    <recommendedName>
        <fullName evidence="9">Ig-like domain-containing protein</fullName>
    </recommendedName>
</protein>
<dbReference type="InterPro" id="IPR003599">
    <property type="entry name" value="Ig_sub"/>
</dbReference>
<evidence type="ECO:0000256" key="4">
    <source>
        <dbReference type="ARBA" id="ARBA00022989"/>
    </source>
</evidence>
<comment type="subcellular location">
    <subcellularLocation>
        <location evidence="1">Membrane</location>
        <topology evidence="1">Single-pass membrane protein</topology>
    </subcellularLocation>
</comment>
<dbReference type="GO" id="GO:0034113">
    <property type="term" value="P:heterotypic cell-cell adhesion"/>
    <property type="evidence" value="ECO:0007669"/>
    <property type="project" value="TreeGrafter"/>
</dbReference>
<keyword evidence="7" id="KW-0325">Glycoprotein</keyword>
<dbReference type="PANTHER" id="PTHR46841">
    <property type="entry name" value="OX-2 MEMBRANE GLYCOPROTEIN"/>
    <property type="match status" value="1"/>
</dbReference>
<sequence>MRLTENRSVGLVAWISNAQGSTVADFHENVTLSCTVSDPKGVKQVTWHRHRTNGSVETVAAYGMHLEDSVLEPFADKVLLTETSLDSTAITVRGVSLEDEGCYICSFNIYPKGTTRKQICLIVRGAAMFTAFPVFLSCELTTPKDVLQVTWQRVTEGRTENMATYSKRYGMKITDPFRDHVHFREAELQECSIAIEGVKKEDESCYKCLFNAFPDGAISGTTCLKVYELHEPMLEVRQTVVQDDGLQVHALSCSVTGRPAPNVSWDARNAILQNSTTTETVHHNGTTTITNHATAVVQSSLPDIEIKVKCVAEDPFKVEKKEIYRRIPIISK</sequence>
<evidence type="ECO:0000256" key="5">
    <source>
        <dbReference type="ARBA" id="ARBA00023136"/>
    </source>
</evidence>
<dbReference type="GO" id="GO:0043025">
    <property type="term" value="C:neuronal cell body"/>
    <property type="evidence" value="ECO:0007669"/>
    <property type="project" value="TreeGrafter"/>
</dbReference>
<dbReference type="GO" id="GO:0009986">
    <property type="term" value="C:cell surface"/>
    <property type="evidence" value="ECO:0007669"/>
    <property type="project" value="TreeGrafter"/>
</dbReference>
<dbReference type="AlphaFoldDB" id="A0A8C9RTQ0"/>